<comment type="caution">
    <text evidence="1">The sequence shown here is derived from an EMBL/GenBank/DDBJ whole genome shotgun (WGS) entry which is preliminary data.</text>
</comment>
<dbReference type="RefSeq" id="WP_242623212.1">
    <property type="nucleotide sequence ID" value="NZ_SHKL01000001.1"/>
</dbReference>
<dbReference type="InterPro" id="IPR054058">
    <property type="entry name" value="HTH_67"/>
</dbReference>
<accession>A0A4Q7V0X8</accession>
<evidence type="ECO:0000313" key="1">
    <source>
        <dbReference type="EMBL" id="RZT87084.1"/>
    </source>
</evidence>
<dbReference type="NCBIfam" id="NF047719">
    <property type="entry name" value="SCO6745_fam_HTH"/>
    <property type="match status" value="1"/>
</dbReference>
<protein>
    <recommendedName>
        <fullName evidence="3">SalK</fullName>
    </recommendedName>
</protein>
<evidence type="ECO:0000313" key="2">
    <source>
        <dbReference type="Proteomes" id="UP000291591"/>
    </source>
</evidence>
<organism evidence="1 2">
    <name type="scientific">Pseudonocardia sediminis</name>
    <dbReference type="NCBI Taxonomy" id="1397368"/>
    <lineage>
        <taxon>Bacteria</taxon>
        <taxon>Bacillati</taxon>
        <taxon>Actinomycetota</taxon>
        <taxon>Actinomycetes</taxon>
        <taxon>Pseudonocardiales</taxon>
        <taxon>Pseudonocardiaceae</taxon>
        <taxon>Pseudonocardia</taxon>
    </lineage>
</organism>
<sequence length="295" mass="30828">MVTTPADPAPDGATARRLWEIYEPLHDVVYFTPECRAAADDLGLRGFWMGYFALRAAPLGAVGPGAVTAAFHGFHRDRVARALPDAWTFTTPERAVAARERGSVAALQRLAGQAAAAVDLGRAADLAWDAVAGADCAGRVLAGANLDLPRSSDPLTAVWQACTTLREHRGDGHVAVLLARGIGPLEAHLVKTASGESDPDRMRLARRWPDEEWSAAVASLQRRGWLDDAGSLTDAGSGEHAEVERLTDAAATGPWEALGAEGTEELAALLGPLTGAVVRSGEIPAGNPVGLTLGP</sequence>
<keyword evidence="2" id="KW-1185">Reference proteome</keyword>
<name>A0A4Q7V0X8_PSEST</name>
<reference evidence="1 2" key="1">
    <citation type="submission" date="2019-02" db="EMBL/GenBank/DDBJ databases">
        <title>Sequencing the genomes of 1000 actinobacteria strains.</title>
        <authorList>
            <person name="Klenk H.-P."/>
        </authorList>
    </citation>
    <scope>NUCLEOTIDE SEQUENCE [LARGE SCALE GENOMIC DNA]</scope>
    <source>
        <strain evidence="1 2">DSM 45779</strain>
    </source>
</reference>
<dbReference type="AlphaFoldDB" id="A0A4Q7V0X8"/>
<dbReference type="Pfam" id="PF21863">
    <property type="entry name" value="HTH_67"/>
    <property type="match status" value="1"/>
</dbReference>
<proteinExistence type="predicted"/>
<gene>
    <name evidence="1" type="ORF">EV383_3991</name>
</gene>
<evidence type="ECO:0008006" key="3">
    <source>
        <dbReference type="Google" id="ProtNLM"/>
    </source>
</evidence>
<dbReference type="Proteomes" id="UP000291591">
    <property type="component" value="Unassembled WGS sequence"/>
</dbReference>
<dbReference type="EMBL" id="SHKL01000001">
    <property type="protein sequence ID" value="RZT87084.1"/>
    <property type="molecule type" value="Genomic_DNA"/>
</dbReference>